<dbReference type="SUPFAM" id="SSF88713">
    <property type="entry name" value="Glycoside hydrolase/deacetylase"/>
    <property type="match status" value="1"/>
</dbReference>
<dbReference type="EMBL" id="CP115668">
    <property type="protein sequence ID" value="WCC81186.1"/>
    <property type="molecule type" value="Genomic_DNA"/>
</dbReference>
<dbReference type="InterPro" id="IPR002509">
    <property type="entry name" value="NODB_dom"/>
</dbReference>
<dbReference type="InterPro" id="IPR011330">
    <property type="entry name" value="Glyco_hydro/deAcase_b/a-brl"/>
</dbReference>
<feature type="domain" description="NodB homology" evidence="4">
    <location>
        <begin position="201"/>
        <end position="379"/>
    </location>
</feature>
<dbReference type="PROSITE" id="PS51677">
    <property type="entry name" value="NODB"/>
    <property type="match status" value="1"/>
</dbReference>
<evidence type="ECO:0000256" key="2">
    <source>
        <dbReference type="ARBA" id="ARBA00022801"/>
    </source>
</evidence>
<sequence length="413" mass="43280">MTGHFTSSTTDLLGVELHADITKDKTTSQATTTLWYDATMKQTLSASALISWPGWPKFSQQVVKVATTDGLDAKKAAAALQQPQAPYGTGPALSFDSKGDMLVRFPAGAVDKVQRTVVIDSKTVAPMLSELGQKALGASLHPTPFTGTPSANVAWFTKLKTSPKPADSPNTKPLPGESGATSTGKPSHPSTAVGVDCIVNECVALTYDDGPADTTAKIAKSLSSAKATATFFQLGTNVDAHPDTTKLLAGSGFEVGSHSMSNQTLTELGPKGRTSEITDAATALSKLTGRPTMLFRPPYGTHNERVDDTMAQHGLAMVNWTADSNDWRDHDAATITKTVTQYATTYTQPIIVLRDTYASTADATSGLIEALRKEGMTLVTVSELTVNTGGLDAGKVYCRGTAVNQSGSGCATS</sequence>
<keyword evidence="2" id="KW-0378">Hydrolase</keyword>
<evidence type="ECO:0000259" key="4">
    <source>
        <dbReference type="PROSITE" id="PS51677"/>
    </source>
</evidence>
<gene>
    <name evidence="5" type="ORF">O6R08_10075</name>
</gene>
<organism evidence="5 6">
    <name type="scientific">Cutibacterium equinum</name>
    <dbReference type="NCBI Taxonomy" id="3016342"/>
    <lineage>
        <taxon>Bacteria</taxon>
        <taxon>Bacillati</taxon>
        <taxon>Actinomycetota</taxon>
        <taxon>Actinomycetes</taxon>
        <taxon>Propionibacteriales</taxon>
        <taxon>Propionibacteriaceae</taxon>
        <taxon>Cutibacterium</taxon>
    </lineage>
</organism>
<keyword evidence="1" id="KW-0479">Metal-binding</keyword>
<dbReference type="Gene3D" id="3.20.20.370">
    <property type="entry name" value="Glycoside hydrolase/deacetylase"/>
    <property type="match status" value="1"/>
</dbReference>
<dbReference type="Pfam" id="PF01522">
    <property type="entry name" value="Polysacc_deac_1"/>
    <property type="match status" value="1"/>
</dbReference>
<name>A0ABY7R1K1_9ACTN</name>
<protein>
    <submittedName>
        <fullName evidence="5">Polysaccharide deacetylase family protein</fullName>
    </submittedName>
</protein>
<dbReference type="PANTHER" id="PTHR10587">
    <property type="entry name" value="GLYCOSYL TRANSFERASE-RELATED"/>
    <property type="match status" value="1"/>
</dbReference>
<keyword evidence="6" id="KW-1185">Reference proteome</keyword>
<feature type="region of interest" description="Disordered" evidence="3">
    <location>
        <begin position="160"/>
        <end position="190"/>
    </location>
</feature>
<evidence type="ECO:0000256" key="3">
    <source>
        <dbReference type="SAM" id="MobiDB-lite"/>
    </source>
</evidence>
<proteinExistence type="predicted"/>
<evidence type="ECO:0000313" key="5">
    <source>
        <dbReference type="EMBL" id="WCC81186.1"/>
    </source>
</evidence>
<feature type="compositionally biased region" description="Polar residues" evidence="3">
    <location>
        <begin position="179"/>
        <end position="190"/>
    </location>
</feature>
<accession>A0ABY7R1K1</accession>
<dbReference type="Proteomes" id="UP001212097">
    <property type="component" value="Chromosome"/>
</dbReference>
<dbReference type="PANTHER" id="PTHR10587:SF133">
    <property type="entry name" value="CHITIN DEACETYLASE 1-RELATED"/>
    <property type="match status" value="1"/>
</dbReference>
<evidence type="ECO:0000256" key="1">
    <source>
        <dbReference type="ARBA" id="ARBA00022723"/>
    </source>
</evidence>
<dbReference type="InterPro" id="IPR050248">
    <property type="entry name" value="Polysacc_deacetylase_ArnD"/>
</dbReference>
<evidence type="ECO:0000313" key="6">
    <source>
        <dbReference type="Proteomes" id="UP001212097"/>
    </source>
</evidence>
<reference evidence="5 6" key="1">
    <citation type="submission" date="2023-06" db="EMBL/GenBank/DDBJ databases">
        <title>The Gram-positive Non-spore-bearing Anaerobic Bacilli of Human Feces.</title>
        <authorList>
            <person name="Eggerth A.H."/>
        </authorList>
    </citation>
    <scope>NUCLEOTIDE SEQUENCE [LARGE SCALE GENOMIC DNA]</scope>
    <source>
        <strain evidence="5 6">CBA3108</strain>
    </source>
</reference>
<dbReference type="CDD" id="cd10917">
    <property type="entry name" value="CE4_NodB_like_6s_7s"/>
    <property type="match status" value="1"/>
</dbReference>